<proteinExistence type="predicted"/>
<dbReference type="AlphaFoldDB" id="X1H8Y3"/>
<accession>X1H8Y3</accession>
<dbReference type="EMBL" id="BARU01031984">
    <property type="protein sequence ID" value="GAH65857.1"/>
    <property type="molecule type" value="Genomic_DNA"/>
</dbReference>
<protein>
    <submittedName>
        <fullName evidence="1">Uncharacterized protein</fullName>
    </submittedName>
</protein>
<organism evidence="1">
    <name type="scientific">marine sediment metagenome</name>
    <dbReference type="NCBI Taxonomy" id="412755"/>
    <lineage>
        <taxon>unclassified sequences</taxon>
        <taxon>metagenomes</taxon>
        <taxon>ecological metagenomes</taxon>
    </lineage>
</organism>
<comment type="caution">
    <text evidence="1">The sequence shown here is derived from an EMBL/GenBank/DDBJ whole genome shotgun (WGS) entry which is preliminary data.</text>
</comment>
<reference evidence="1" key="1">
    <citation type="journal article" date="2014" name="Front. Microbiol.">
        <title>High frequency of phylogenetically diverse reductive dehalogenase-homologous genes in deep subseafloor sedimentary metagenomes.</title>
        <authorList>
            <person name="Kawai M."/>
            <person name="Futagami T."/>
            <person name="Toyoda A."/>
            <person name="Takaki Y."/>
            <person name="Nishi S."/>
            <person name="Hori S."/>
            <person name="Arai W."/>
            <person name="Tsubouchi T."/>
            <person name="Morono Y."/>
            <person name="Uchiyama I."/>
            <person name="Ito T."/>
            <person name="Fujiyama A."/>
            <person name="Inagaki F."/>
            <person name="Takami H."/>
        </authorList>
    </citation>
    <scope>NUCLEOTIDE SEQUENCE</scope>
    <source>
        <strain evidence="1">Expedition CK06-06</strain>
    </source>
</reference>
<feature type="non-terminal residue" evidence="1">
    <location>
        <position position="262"/>
    </location>
</feature>
<feature type="non-terminal residue" evidence="1">
    <location>
        <position position="1"/>
    </location>
</feature>
<gene>
    <name evidence="1" type="ORF">S03H2_50508</name>
</gene>
<dbReference type="SUPFAM" id="SSF53850">
    <property type="entry name" value="Periplasmic binding protein-like II"/>
    <property type="match status" value="1"/>
</dbReference>
<evidence type="ECO:0000313" key="1">
    <source>
        <dbReference type="EMBL" id="GAH65857.1"/>
    </source>
</evidence>
<name>X1H8Y3_9ZZZZ</name>
<dbReference type="Gene3D" id="3.40.190.10">
    <property type="entry name" value="Periplasmic binding protein-like II"/>
    <property type="match status" value="1"/>
</dbReference>
<sequence>DLSWAINDPEVSLIDTAAWATIDDGDYINYTSRYGVGAGEYNDYYIWFDTTGDGSADPAPAGRLPIYCNITTATTQVNVSDALGAAIGAVSEISAANTADNVTITNTFDGNVPDIADVNSNLAVSTLSQGIIRNPFKTSDPEFIPIIKETIVVSEFVINCTLNKWYSDLGLFGWYGFISQEAYGPWFNQSIDGYGAVPNAYDGTPFPGHMIGTGPYEFESVDFVVESKAHATKFDNYWNATALEADGYFSVTDLYIRFFADQ</sequence>